<dbReference type="EMBL" id="QWKH01000033">
    <property type="protein sequence ID" value="NBI34559.1"/>
    <property type="molecule type" value="Genomic_DNA"/>
</dbReference>
<dbReference type="Pfam" id="PF02613">
    <property type="entry name" value="Nitrate_red_del"/>
    <property type="match status" value="1"/>
</dbReference>
<protein>
    <submittedName>
        <fullName evidence="2">Molecular chaperone TorD</fullName>
    </submittedName>
</protein>
<gene>
    <name evidence="2" type="ORF">D1639_05845</name>
</gene>
<sequence>MVSSEKLWDEETLECARACFISASQLLYCEPSPESVAQQIASGQFDEAPFAMDEEVARQGLALMSSWCGRVSERVGRKGDMLASSESFIEEVAALQREWLRLFVGVGVPEASCFESFYVDPNSAIFGRNVLEVRKSYRRYGLQLARLHSEPDDHLGLMLGFIGHMIGLELDARRSGDAGLSRNIASDQDAFLSTHMLPWLAVWRYNVGKFAASDYYRGLGEFVFGLCSRYALRFGVHFDAERSAFRRARP</sequence>
<dbReference type="InterPro" id="IPR036411">
    <property type="entry name" value="TorD-like_sf"/>
</dbReference>
<dbReference type="InterPro" id="IPR050289">
    <property type="entry name" value="TorD/DmsD_chaperones"/>
</dbReference>
<dbReference type="AlphaFoldDB" id="A0A7C9JDS6"/>
<evidence type="ECO:0000313" key="2">
    <source>
        <dbReference type="EMBL" id="NBI34559.1"/>
    </source>
</evidence>
<dbReference type="Gene3D" id="1.10.3480.10">
    <property type="entry name" value="TorD-like"/>
    <property type="match status" value="1"/>
</dbReference>
<keyword evidence="1" id="KW-0143">Chaperone</keyword>
<comment type="caution">
    <text evidence="2">The sequence shown here is derived from an EMBL/GenBank/DDBJ whole genome shotgun (WGS) entry which is preliminary data.</text>
</comment>
<dbReference type="SUPFAM" id="SSF89155">
    <property type="entry name" value="TorD-like"/>
    <property type="match status" value="1"/>
</dbReference>
<name>A0A7C9JDS6_9BACT</name>
<organism evidence="2">
    <name type="scientific">Muribaculaceae bacterium Z82</name>
    <dbReference type="NCBI Taxonomy" id="2304548"/>
    <lineage>
        <taxon>Bacteria</taxon>
        <taxon>Pseudomonadati</taxon>
        <taxon>Bacteroidota</taxon>
        <taxon>Bacteroidia</taxon>
        <taxon>Bacteroidales</taxon>
        <taxon>Muribaculaceae</taxon>
    </lineage>
</organism>
<evidence type="ECO:0000256" key="1">
    <source>
        <dbReference type="ARBA" id="ARBA00023186"/>
    </source>
</evidence>
<dbReference type="PANTHER" id="PTHR34227:SF1">
    <property type="entry name" value="DIMETHYL SULFOXIDE REDUCTASE CHAPERONE-RELATED"/>
    <property type="match status" value="1"/>
</dbReference>
<reference evidence="2" key="1">
    <citation type="submission" date="2018-08" db="EMBL/GenBank/DDBJ databases">
        <title>Murine metabolic-syndrome-specific gut microbial biobank.</title>
        <authorList>
            <person name="Liu C."/>
        </authorList>
    </citation>
    <scope>NUCLEOTIDE SEQUENCE [LARGE SCALE GENOMIC DNA]</scope>
    <source>
        <strain evidence="2">Z82</strain>
    </source>
</reference>
<proteinExistence type="predicted"/>
<accession>A0A7C9JDS6</accession>
<dbReference type="PANTHER" id="PTHR34227">
    <property type="entry name" value="CHAPERONE PROTEIN YCDY"/>
    <property type="match status" value="1"/>
</dbReference>
<dbReference type="InterPro" id="IPR020945">
    <property type="entry name" value="DMSO/NO3_reduct_chaperone"/>
</dbReference>